<gene>
    <name evidence="1" type="ORF">OPT61_g4821</name>
</gene>
<sequence length="167" mass="17818">MTDLPSLGHPSFCYFTLSVPTTHHSDETPQPSPFHEYCPNSWASSTNPLLAHRPLPMASPSAALRQTTPNPACRLSAAAFPLQARFVAAAAAANRTVTPACFSLAPTSTTAVTVPRWLATALVEAPPTCLAFSLNIVTAMPSYDHISPLPTLQDFGLDIANNVQQYT</sequence>
<organism evidence="1 2">
    <name type="scientific">Boeremia exigua</name>
    <dbReference type="NCBI Taxonomy" id="749465"/>
    <lineage>
        <taxon>Eukaryota</taxon>
        <taxon>Fungi</taxon>
        <taxon>Dikarya</taxon>
        <taxon>Ascomycota</taxon>
        <taxon>Pezizomycotina</taxon>
        <taxon>Dothideomycetes</taxon>
        <taxon>Pleosporomycetidae</taxon>
        <taxon>Pleosporales</taxon>
        <taxon>Pleosporineae</taxon>
        <taxon>Didymellaceae</taxon>
        <taxon>Boeremia</taxon>
    </lineage>
</organism>
<evidence type="ECO:0000313" key="1">
    <source>
        <dbReference type="EMBL" id="KAJ8112935.1"/>
    </source>
</evidence>
<proteinExistence type="predicted"/>
<dbReference type="Proteomes" id="UP001153331">
    <property type="component" value="Unassembled WGS sequence"/>
</dbReference>
<dbReference type="EMBL" id="JAPHNI010000287">
    <property type="protein sequence ID" value="KAJ8112935.1"/>
    <property type="molecule type" value="Genomic_DNA"/>
</dbReference>
<accession>A0ACC2ICJ6</accession>
<reference evidence="1" key="1">
    <citation type="submission" date="2022-11" db="EMBL/GenBank/DDBJ databases">
        <title>Genome Sequence of Boeremia exigua.</title>
        <authorList>
            <person name="Buettner E."/>
        </authorList>
    </citation>
    <scope>NUCLEOTIDE SEQUENCE</scope>
    <source>
        <strain evidence="1">CU02</strain>
    </source>
</reference>
<protein>
    <submittedName>
        <fullName evidence="1">Uncharacterized protein</fullName>
    </submittedName>
</protein>
<name>A0ACC2ICJ6_9PLEO</name>
<keyword evidence="2" id="KW-1185">Reference proteome</keyword>
<evidence type="ECO:0000313" key="2">
    <source>
        <dbReference type="Proteomes" id="UP001153331"/>
    </source>
</evidence>
<comment type="caution">
    <text evidence="1">The sequence shown here is derived from an EMBL/GenBank/DDBJ whole genome shotgun (WGS) entry which is preliminary data.</text>
</comment>